<keyword evidence="3" id="KW-1185">Reference proteome</keyword>
<proteinExistence type="predicted"/>
<name>A0A1I7HYD2_9BACT</name>
<dbReference type="EMBL" id="FPCA01000002">
    <property type="protein sequence ID" value="SFU65715.1"/>
    <property type="molecule type" value="Genomic_DNA"/>
</dbReference>
<evidence type="ECO:0000313" key="3">
    <source>
        <dbReference type="Proteomes" id="UP000182491"/>
    </source>
</evidence>
<protein>
    <submittedName>
        <fullName evidence="2">Uncharacterized protein</fullName>
    </submittedName>
</protein>
<evidence type="ECO:0000313" key="2">
    <source>
        <dbReference type="EMBL" id="SFU65715.1"/>
    </source>
</evidence>
<dbReference type="Proteomes" id="UP000182491">
    <property type="component" value="Unassembled WGS sequence"/>
</dbReference>
<dbReference type="AlphaFoldDB" id="A0A1I7HYD2"/>
<keyword evidence="1" id="KW-0175">Coiled coil</keyword>
<feature type="coiled-coil region" evidence="1">
    <location>
        <begin position="3"/>
        <end position="37"/>
    </location>
</feature>
<reference evidence="3" key="1">
    <citation type="submission" date="2016-10" db="EMBL/GenBank/DDBJ databases">
        <authorList>
            <person name="Varghese N."/>
        </authorList>
    </citation>
    <scope>NUCLEOTIDE SEQUENCE [LARGE SCALE GENOMIC DNA]</scope>
    <source>
        <strain evidence="3">DSM 18820</strain>
    </source>
</reference>
<evidence type="ECO:0000256" key="1">
    <source>
        <dbReference type="SAM" id="Coils"/>
    </source>
</evidence>
<accession>A0A1I7HYD2</accession>
<sequence length="159" mass="18904">MSIKSFLQDLNQAFQEKEEEKRKRDELAQQRDKERKAFYELYSNSYNNGIVKKIKKLEKEMKEDFKVRYKEAPTKSSSNSLEGNIMFQPKFVSEVYEVRVAVRGNYKEKTLSVTGIATYRLSAKHKAPIEVFNDDIQLFDPEQTEDYITTILRYFFIKE</sequence>
<organism evidence="2 3">
    <name type="scientific">Pontibacter akesuensis</name>
    <dbReference type="NCBI Taxonomy" id="388950"/>
    <lineage>
        <taxon>Bacteria</taxon>
        <taxon>Pseudomonadati</taxon>
        <taxon>Bacteroidota</taxon>
        <taxon>Cytophagia</taxon>
        <taxon>Cytophagales</taxon>
        <taxon>Hymenobacteraceae</taxon>
        <taxon>Pontibacter</taxon>
    </lineage>
</organism>
<gene>
    <name evidence="2" type="ORF">SAMN04487941_1772</name>
</gene>
<dbReference type="STRING" id="388950.GCA_001611675_01771"/>
<dbReference type="RefSeq" id="WP_068837803.1">
    <property type="nucleotide sequence ID" value="NZ_BMXC01000002.1"/>
</dbReference>